<evidence type="ECO:0000256" key="6">
    <source>
        <dbReference type="HAMAP-Rule" id="MF_00735"/>
    </source>
</evidence>
<accession>A0ABT0CF28</accession>
<evidence type="ECO:0000256" key="5">
    <source>
        <dbReference type="ARBA" id="ARBA00022691"/>
    </source>
</evidence>
<comment type="catalytic activity">
    <reaction evidence="6">
        <text>L-lysyl-[protein] + 3 S-adenosyl-L-methionine = N(6),N(6),N(6)-trimethyl-L-lysyl-[protein] + 3 S-adenosyl-L-homocysteine + 3 H(+)</text>
        <dbReference type="Rhea" id="RHEA:54192"/>
        <dbReference type="Rhea" id="RHEA-COMP:9752"/>
        <dbReference type="Rhea" id="RHEA-COMP:13826"/>
        <dbReference type="ChEBI" id="CHEBI:15378"/>
        <dbReference type="ChEBI" id="CHEBI:29969"/>
        <dbReference type="ChEBI" id="CHEBI:57856"/>
        <dbReference type="ChEBI" id="CHEBI:59789"/>
        <dbReference type="ChEBI" id="CHEBI:61961"/>
    </reaction>
</comment>
<dbReference type="Pfam" id="PF06325">
    <property type="entry name" value="PrmA"/>
    <property type="match status" value="1"/>
</dbReference>
<dbReference type="InterPro" id="IPR050078">
    <property type="entry name" value="Ribosomal_L11_MeTrfase_PrmA"/>
</dbReference>
<dbReference type="GO" id="GO:0005840">
    <property type="term" value="C:ribosome"/>
    <property type="evidence" value="ECO:0007669"/>
    <property type="project" value="UniProtKB-KW"/>
</dbReference>
<evidence type="ECO:0000256" key="1">
    <source>
        <dbReference type="ARBA" id="ARBA00009741"/>
    </source>
</evidence>
<dbReference type="PANTHER" id="PTHR43648">
    <property type="entry name" value="ELECTRON TRANSFER FLAVOPROTEIN BETA SUBUNIT LYSINE METHYLTRANSFERASE"/>
    <property type="match status" value="1"/>
</dbReference>
<sequence length="313" mass="34591">MSTTVANPTLTAPVHSPDPNAAWWDLNLIATAPQEDLIFWRLESFGCQGMTSQSYGEEQRSIHAYLPWPQTTLLDLAALSLRLQQDALIAGQAIPQLHWERLEPEDWSSTWKRHWQPQAIGDKLLICPAWLEPPPHPGRHLLRMDPGMAFGTGIHPTTQLCLESLEMRLETWGGEPPATTLADVGCGSGILSLAAAVLGVKQVFAVDTDPVAVQATLLNRDMNGLTDRITVAQGSLEHIPQMVDGLVCNILADVILDMIPEFRLVVNEGGWLILSGILIDQAKFVAEMLEANEWLVAALWRRGEWCCLNARMT</sequence>
<dbReference type="GO" id="GO:0008168">
    <property type="term" value="F:methyltransferase activity"/>
    <property type="evidence" value="ECO:0007669"/>
    <property type="project" value="UniProtKB-KW"/>
</dbReference>
<name>A0ABT0CF28_THEVL</name>
<dbReference type="PANTHER" id="PTHR43648:SF1">
    <property type="entry name" value="ELECTRON TRANSFER FLAVOPROTEIN BETA SUBUNIT LYSINE METHYLTRANSFERASE"/>
    <property type="match status" value="1"/>
</dbReference>
<feature type="binding site" evidence="6">
    <location>
        <position position="158"/>
    </location>
    <ligand>
        <name>S-adenosyl-L-methionine</name>
        <dbReference type="ChEBI" id="CHEBI:59789"/>
    </ligand>
</feature>
<dbReference type="Gene3D" id="3.40.50.150">
    <property type="entry name" value="Vaccinia Virus protein VP39"/>
    <property type="match status" value="1"/>
</dbReference>
<evidence type="ECO:0000256" key="2">
    <source>
        <dbReference type="ARBA" id="ARBA00022490"/>
    </source>
</evidence>
<dbReference type="HAMAP" id="MF_00735">
    <property type="entry name" value="Methyltr_PrmA"/>
    <property type="match status" value="1"/>
</dbReference>
<protein>
    <recommendedName>
        <fullName evidence="6">Ribosomal protein L11 methyltransferase</fullName>
        <shortName evidence="6">L11 Mtase</shortName>
        <ecNumber evidence="6">2.1.1.-</ecNumber>
    </recommendedName>
</protein>
<dbReference type="GO" id="GO:0032259">
    <property type="term" value="P:methylation"/>
    <property type="evidence" value="ECO:0007669"/>
    <property type="project" value="UniProtKB-KW"/>
</dbReference>
<dbReference type="InterPro" id="IPR029063">
    <property type="entry name" value="SAM-dependent_MTases_sf"/>
</dbReference>
<reference evidence="7" key="1">
    <citation type="submission" date="2021-02" db="EMBL/GenBank/DDBJ databases">
        <title>The CRISPR/cas machinery reduction and long-range gene transfer in the hot spring cyanobacterium Synechococcus.</title>
        <authorList>
            <person name="Dvorak P."/>
            <person name="Jahodarova E."/>
            <person name="Hasler P."/>
            <person name="Poulickova A."/>
        </authorList>
    </citation>
    <scope>NUCLEOTIDE SEQUENCE</scope>
    <source>
        <strain evidence="7">Rupite</strain>
    </source>
</reference>
<dbReference type="EMBL" id="JAFIRA010000061">
    <property type="protein sequence ID" value="MCJ2544376.1"/>
    <property type="molecule type" value="Genomic_DNA"/>
</dbReference>
<keyword evidence="2 6" id="KW-0963">Cytoplasm</keyword>
<keyword evidence="5 6" id="KW-0949">S-adenosyl-L-methionine</keyword>
<feature type="binding site" evidence="6">
    <location>
        <position position="207"/>
    </location>
    <ligand>
        <name>S-adenosyl-L-methionine</name>
        <dbReference type="ChEBI" id="CHEBI:59789"/>
    </ligand>
</feature>
<keyword evidence="4 6" id="KW-0808">Transferase</keyword>
<dbReference type="EC" id="2.1.1.-" evidence="6"/>
<dbReference type="RefSeq" id="WP_244352888.1">
    <property type="nucleotide sequence ID" value="NZ_JAFIRA010000061.1"/>
</dbReference>
<keyword evidence="7" id="KW-0687">Ribonucleoprotein</keyword>
<organism evidence="7 8">
    <name type="scientific">Thermostichus vulcanus str. 'Rupite'</name>
    <dbReference type="NCBI Taxonomy" id="2813851"/>
    <lineage>
        <taxon>Bacteria</taxon>
        <taxon>Bacillati</taxon>
        <taxon>Cyanobacteriota</taxon>
        <taxon>Cyanophyceae</taxon>
        <taxon>Thermostichales</taxon>
        <taxon>Thermostichaceae</taxon>
        <taxon>Thermostichus</taxon>
    </lineage>
</organism>
<keyword evidence="7" id="KW-0689">Ribosomal protein</keyword>
<dbReference type="SUPFAM" id="SSF53335">
    <property type="entry name" value="S-adenosyl-L-methionine-dependent methyltransferases"/>
    <property type="match status" value="1"/>
</dbReference>
<evidence type="ECO:0000313" key="7">
    <source>
        <dbReference type="EMBL" id="MCJ2544376.1"/>
    </source>
</evidence>
<feature type="binding site" evidence="6">
    <location>
        <position position="185"/>
    </location>
    <ligand>
        <name>S-adenosyl-L-methionine</name>
        <dbReference type="ChEBI" id="CHEBI:59789"/>
    </ligand>
</feature>
<evidence type="ECO:0000256" key="4">
    <source>
        <dbReference type="ARBA" id="ARBA00022679"/>
    </source>
</evidence>
<dbReference type="NCBIfam" id="TIGR00406">
    <property type="entry name" value="prmA"/>
    <property type="match status" value="1"/>
</dbReference>
<feature type="binding site" evidence="6">
    <location>
        <position position="249"/>
    </location>
    <ligand>
        <name>S-adenosyl-L-methionine</name>
        <dbReference type="ChEBI" id="CHEBI:59789"/>
    </ligand>
</feature>
<comment type="similarity">
    <text evidence="1 6">Belongs to the methyltransferase superfamily. PrmA family.</text>
</comment>
<keyword evidence="8" id="KW-1185">Reference proteome</keyword>
<dbReference type="Proteomes" id="UP000830835">
    <property type="component" value="Unassembled WGS sequence"/>
</dbReference>
<dbReference type="InterPro" id="IPR004498">
    <property type="entry name" value="Ribosomal_PrmA_MeTrfase"/>
</dbReference>
<keyword evidence="3 6" id="KW-0489">Methyltransferase</keyword>
<dbReference type="CDD" id="cd02440">
    <property type="entry name" value="AdoMet_MTases"/>
    <property type="match status" value="1"/>
</dbReference>
<comment type="function">
    <text evidence="6">Methylates ribosomal protein L11.</text>
</comment>
<evidence type="ECO:0000256" key="3">
    <source>
        <dbReference type="ARBA" id="ARBA00022603"/>
    </source>
</evidence>
<comment type="caution">
    <text evidence="7">The sequence shown here is derived from an EMBL/GenBank/DDBJ whole genome shotgun (WGS) entry which is preliminary data.</text>
</comment>
<evidence type="ECO:0000313" key="8">
    <source>
        <dbReference type="Proteomes" id="UP000830835"/>
    </source>
</evidence>
<proteinExistence type="inferred from homology"/>
<gene>
    <name evidence="6 7" type="primary">prmA</name>
    <name evidence="7" type="ORF">JX360_15930</name>
</gene>
<comment type="subcellular location">
    <subcellularLocation>
        <location evidence="6">Cytoplasm</location>
    </subcellularLocation>
</comment>